<gene>
    <name evidence="1" type="ORF">NPIL_660191</name>
</gene>
<reference evidence="1" key="1">
    <citation type="submission" date="2020-08" db="EMBL/GenBank/DDBJ databases">
        <title>Multicomponent nature underlies the extraordinary mechanical properties of spider dragline silk.</title>
        <authorList>
            <person name="Kono N."/>
            <person name="Nakamura H."/>
            <person name="Mori M."/>
            <person name="Yoshida Y."/>
            <person name="Ohtoshi R."/>
            <person name="Malay A.D."/>
            <person name="Moran D.A.P."/>
            <person name="Tomita M."/>
            <person name="Numata K."/>
            <person name="Arakawa K."/>
        </authorList>
    </citation>
    <scope>NUCLEOTIDE SEQUENCE</scope>
</reference>
<dbReference type="OrthoDB" id="10549403at2759"/>
<dbReference type="EMBL" id="BMAW01044987">
    <property type="protein sequence ID" value="GFS47389.1"/>
    <property type="molecule type" value="Genomic_DNA"/>
</dbReference>
<organism evidence="1 2">
    <name type="scientific">Nephila pilipes</name>
    <name type="common">Giant wood spider</name>
    <name type="synonym">Nephila maculata</name>
    <dbReference type="NCBI Taxonomy" id="299642"/>
    <lineage>
        <taxon>Eukaryota</taxon>
        <taxon>Metazoa</taxon>
        <taxon>Ecdysozoa</taxon>
        <taxon>Arthropoda</taxon>
        <taxon>Chelicerata</taxon>
        <taxon>Arachnida</taxon>
        <taxon>Araneae</taxon>
        <taxon>Araneomorphae</taxon>
        <taxon>Entelegynae</taxon>
        <taxon>Araneoidea</taxon>
        <taxon>Nephilidae</taxon>
        <taxon>Nephila</taxon>
    </lineage>
</organism>
<evidence type="ECO:0000313" key="1">
    <source>
        <dbReference type="EMBL" id="GFS47389.1"/>
    </source>
</evidence>
<proteinExistence type="predicted"/>
<protein>
    <submittedName>
        <fullName evidence="1">Uncharacterized protein</fullName>
    </submittedName>
</protein>
<accession>A0A8X6MDU8</accession>
<dbReference type="AlphaFoldDB" id="A0A8X6MDU8"/>
<keyword evidence="2" id="KW-1185">Reference proteome</keyword>
<comment type="caution">
    <text evidence="1">The sequence shown here is derived from an EMBL/GenBank/DDBJ whole genome shotgun (WGS) entry which is preliminary data.</text>
</comment>
<dbReference type="Proteomes" id="UP000887013">
    <property type="component" value="Unassembled WGS sequence"/>
</dbReference>
<evidence type="ECO:0000313" key="2">
    <source>
        <dbReference type="Proteomes" id="UP000887013"/>
    </source>
</evidence>
<sequence>MKKRSWLTDAKSFVLSGLMVLLILMSRKNNCLHPIFTLGRHGHVVGGEGGGVFSRLNVFCTKEDNPQVPHFFVCEMELGLLPHLAAAQGPVPGHYFIRPDYSAPGNDSGILLYGSVPAFRPRLWKAFFLPSLHRR</sequence>
<name>A0A8X6MDU8_NEPPI</name>